<accession>A0ABP7XGK2</accession>
<organism evidence="2 3">
    <name type="scientific">Aquimarina addita</name>
    <dbReference type="NCBI Taxonomy" id="870485"/>
    <lineage>
        <taxon>Bacteria</taxon>
        <taxon>Pseudomonadati</taxon>
        <taxon>Bacteroidota</taxon>
        <taxon>Flavobacteriia</taxon>
        <taxon>Flavobacteriales</taxon>
        <taxon>Flavobacteriaceae</taxon>
        <taxon>Aquimarina</taxon>
    </lineage>
</organism>
<feature type="transmembrane region" description="Helical" evidence="1">
    <location>
        <begin position="92"/>
        <end position="112"/>
    </location>
</feature>
<comment type="caution">
    <text evidence="2">The sequence shown here is derived from an EMBL/GenBank/DDBJ whole genome shotgun (WGS) entry which is preliminary data.</text>
</comment>
<keyword evidence="1" id="KW-1133">Transmembrane helix</keyword>
<keyword evidence="3" id="KW-1185">Reference proteome</keyword>
<sequence>MKTEYILLKEAILTNNCPECYSKDGLTLSFKQEKLHSKLMTKTKREIIEHMNCKTCETTIFPGRWTDDIERTYAYHKKTIAPEPSSIKFTGIFYIILLVTLLIFTAGGFYLYTLYGSQI</sequence>
<evidence type="ECO:0000313" key="2">
    <source>
        <dbReference type="EMBL" id="GAA4116025.1"/>
    </source>
</evidence>
<proteinExistence type="predicted"/>
<reference evidence="3" key="1">
    <citation type="journal article" date="2019" name="Int. J. Syst. Evol. Microbiol.">
        <title>The Global Catalogue of Microorganisms (GCM) 10K type strain sequencing project: providing services to taxonomists for standard genome sequencing and annotation.</title>
        <authorList>
            <consortium name="The Broad Institute Genomics Platform"/>
            <consortium name="The Broad Institute Genome Sequencing Center for Infectious Disease"/>
            <person name="Wu L."/>
            <person name="Ma J."/>
        </authorList>
    </citation>
    <scope>NUCLEOTIDE SEQUENCE [LARGE SCALE GENOMIC DNA]</scope>
    <source>
        <strain evidence="3">JCM 17106</strain>
    </source>
</reference>
<evidence type="ECO:0000313" key="3">
    <source>
        <dbReference type="Proteomes" id="UP001500459"/>
    </source>
</evidence>
<name>A0ABP7XGK2_9FLAO</name>
<evidence type="ECO:0000256" key="1">
    <source>
        <dbReference type="SAM" id="Phobius"/>
    </source>
</evidence>
<dbReference type="RefSeq" id="WP_344926353.1">
    <property type="nucleotide sequence ID" value="NZ_BAABCW010000005.1"/>
</dbReference>
<dbReference type="Proteomes" id="UP001500459">
    <property type="component" value="Unassembled WGS sequence"/>
</dbReference>
<protein>
    <submittedName>
        <fullName evidence="2">Uncharacterized protein</fullName>
    </submittedName>
</protein>
<gene>
    <name evidence="2" type="ORF">GCM10022393_16460</name>
</gene>
<keyword evidence="1" id="KW-0472">Membrane</keyword>
<dbReference type="EMBL" id="BAABCW010000005">
    <property type="protein sequence ID" value="GAA4116025.1"/>
    <property type="molecule type" value="Genomic_DNA"/>
</dbReference>
<keyword evidence="1" id="KW-0812">Transmembrane</keyword>